<sequence>MATETQGLTVEAWVDIDEDRAEAVQTAVAQWSFADSMDRFATYDAGSTGGLPTQGFFGAVYARGHVYFSPQCNNDGRHGIALRVAVSKPFDDSASWESYDAGATGGLQTRGYYGCLATGRYVYYVPRTDGQHMHSRVLRYDMQSEFSDETSWSAFDPGEPISHQGGAFDGRYVYFAPGYHQDDGRSGQVLRHDMTAPFDEPSSWVRFDVGAHVGERCLCYDGAVFDGRYVYFVPLDGGDMLRFDTTSPFENGESWESFDPRGLFSSGESGGC</sequence>
<dbReference type="EMBL" id="UINC01115305">
    <property type="protein sequence ID" value="SVC86229.1"/>
    <property type="molecule type" value="Genomic_DNA"/>
</dbReference>
<name>A0A382QL28_9ZZZZ</name>
<organism evidence="2">
    <name type="scientific">marine metagenome</name>
    <dbReference type="NCBI Taxonomy" id="408172"/>
    <lineage>
        <taxon>unclassified sequences</taxon>
        <taxon>metagenomes</taxon>
        <taxon>ecological metagenomes</taxon>
    </lineage>
</organism>
<gene>
    <name evidence="2" type="ORF">METZ01_LOCUS339083</name>
</gene>
<dbReference type="AlphaFoldDB" id="A0A382QL28"/>
<accession>A0A382QL28</accession>
<evidence type="ECO:0000256" key="1">
    <source>
        <dbReference type="SAM" id="MobiDB-lite"/>
    </source>
</evidence>
<dbReference type="SUPFAM" id="SSF75011">
    <property type="entry name" value="3-carboxy-cis,cis-mucoante lactonizing enzyme"/>
    <property type="match status" value="1"/>
</dbReference>
<feature type="region of interest" description="Disordered" evidence="1">
    <location>
        <begin position="252"/>
        <end position="272"/>
    </location>
</feature>
<reference evidence="2" key="1">
    <citation type="submission" date="2018-05" db="EMBL/GenBank/DDBJ databases">
        <authorList>
            <person name="Lanie J.A."/>
            <person name="Ng W.-L."/>
            <person name="Kazmierczak K.M."/>
            <person name="Andrzejewski T.M."/>
            <person name="Davidsen T.M."/>
            <person name="Wayne K.J."/>
            <person name="Tettelin H."/>
            <person name="Glass J.I."/>
            <person name="Rusch D."/>
            <person name="Podicherti R."/>
            <person name="Tsui H.-C.T."/>
            <person name="Winkler M.E."/>
        </authorList>
    </citation>
    <scope>NUCLEOTIDE SEQUENCE</scope>
</reference>
<feature type="non-terminal residue" evidence="2">
    <location>
        <position position="272"/>
    </location>
</feature>
<proteinExistence type="predicted"/>
<protein>
    <submittedName>
        <fullName evidence="2">Uncharacterized protein</fullName>
    </submittedName>
</protein>
<evidence type="ECO:0000313" key="2">
    <source>
        <dbReference type="EMBL" id="SVC86229.1"/>
    </source>
</evidence>